<comment type="caution">
    <text evidence="2">The sequence shown here is derived from an EMBL/GenBank/DDBJ whole genome shotgun (WGS) entry which is preliminary data.</text>
</comment>
<evidence type="ECO:0000313" key="3">
    <source>
        <dbReference type="Proteomes" id="UP000550707"/>
    </source>
</evidence>
<dbReference type="AlphaFoldDB" id="A0A7J8DTG8"/>
<evidence type="ECO:0000256" key="1">
    <source>
        <dbReference type="SAM" id="MobiDB-lite"/>
    </source>
</evidence>
<name>A0A7J8DTG8_MOLMO</name>
<feature type="region of interest" description="Disordered" evidence="1">
    <location>
        <begin position="111"/>
        <end position="148"/>
    </location>
</feature>
<dbReference type="InParanoid" id="A0A7J8DTG8"/>
<protein>
    <submittedName>
        <fullName evidence="2">Uncharacterized protein</fullName>
    </submittedName>
</protein>
<reference evidence="2 3" key="1">
    <citation type="journal article" date="2020" name="Nature">
        <title>Six reference-quality genomes reveal evolution of bat adaptations.</title>
        <authorList>
            <person name="Jebb D."/>
            <person name="Huang Z."/>
            <person name="Pippel M."/>
            <person name="Hughes G.M."/>
            <person name="Lavrichenko K."/>
            <person name="Devanna P."/>
            <person name="Winkler S."/>
            <person name="Jermiin L.S."/>
            <person name="Skirmuntt E.C."/>
            <person name="Katzourakis A."/>
            <person name="Burkitt-Gray L."/>
            <person name="Ray D.A."/>
            <person name="Sullivan K.A.M."/>
            <person name="Roscito J.G."/>
            <person name="Kirilenko B.M."/>
            <person name="Davalos L.M."/>
            <person name="Corthals A.P."/>
            <person name="Power M.L."/>
            <person name="Jones G."/>
            <person name="Ransome R.D."/>
            <person name="Dechmann D.K.N."/>
            <person name="Locatelli A.G."/>
            <person name="Puechmaille S.J."/>
            <person name="Fedrigo O."/>
            <person name="Jarvis E.D."/>
            <person name="Hiller M."/>
            <person name="Vernes S.C."/>
            <person name="Myers E.W."/>
            <person name="Teeling E.C."/>
        </authorList>
    </citation>
    <scope>NUCLEOTIDE SEQUENCE [LARGE SCALE GENOMIC DNA]</scope>
    <source>
        <strain evidence="2">MMolMol1</strain>
        <tissue evidence="2">Muscle</tissue>
    </source>
</reference>
<keyword evidence="3" id="KW-1185">Reference proteome</keyword>
<accession>A0A7J8DTG8</accession>
<gene>
    <name evidence="2" type="ORF">HJG59_009203</name>
</gene>
<organism evidence="2 3">
    <name type="scientific">Molossus molossus</name>
    <name type="common">Pallas' mastiff bat</name>
    <name type="synonym">Vespertilio molossus</name>
    <dbReference type="NCBI Taxonomy" id="27622"/>
    <lineage>
        <taxon>Eukaryota</taxon>
        <taxon>Metazoa</taxon>
        <taxon>Chordata</taxon>
        <taxon>Craniata</taxon>
        <taxon>Vertebrata</taxon>
        <taxon>Euteleostomi</taxon>
        <taxon>Mammalia</taxon>
        <taxon>Eutheria</taxon>
        <taxon>Laurasiatheria</taxon>
        <taxon>Chiroptera</taxon>
        <taxon>Yangochiroptera</taxon>
        <taxon>Molossidae</taxon>
        <taxon>Molossus</taxon>
    </lineage>
</organism>
<evidence type="ECO:0000313" key="2">
    <source>
        <dbReference type="EMBL" id="KAF6426517.1"/>
    </source>
</evidence>
<sequence length="148" mass="16067">MVGVHPAACPTEITSGKAVLTSRSGHPIVTSAACLGNELNRVCRIDLERSIQGGNRERALMKNHNEHHSELNPCGLLRFQGVRHRFGQTQCDLCFDRTPNLSSRKRMFKLNPQSLAGESPQDKGHGGCGRRGDQQAGGVEGVWSPGRA</sequence>
<dbReference type="EMBL" id="JACASF010000016">
    <property type="protein sequence ID" value="KAF6426517.1"/>
    <property type="molecule type" value="Genomic_DNA"/>
</dbReference>
<feature type="compositionally biased region" description="Basic and acidic residues" evidence="1">
    <location>
        <begin position="120"/>
        <end position="133"/>
    </location>
</feature>
<proteinExistence type="predicted"/>
<dbReference type="Proteomes" id="UP000550707">
    <property type="component" value="Unassembled WGS sequence"/>
</dbReference>